<dbReference type="SUPFAM" id="SSF53756">
    <property type="entry name" value="UDP-Glycosyltransferase/glycogen phosphorylase"/>
    <property type="match status" value="1"/>
</dbReference>
<dbReference type="Proteomes" id="UP000236291">
    <property type="component" value="Unassembled WGS sequence"/>
</dbReference>
<dbReference type="CDD" id="cd03784">
    <property type="entry name" value="GT1_Gtf-like"/>
    <property type="match status" value="1"/>
</dbReference>
<evidence type="ECO:0000313" key="6">
    <source>
        <dbReference type="EMBL" id="PNY12348.1"/>
    </source>
</evidence>
<evidence type="ECO:0000256" key="4">
    <source>
        <dbReference type="RuleBase" id="RU003718"/>
    </source>
</evidence>
<dbReference type="PANTHER" id="PTHR48048">
    <property type="entry name" value="GLYCOSYLTRANSFERASE"/>
    <property type="match status" value="1"/>
</dbReference>
<dbReference type="InterPro" id="IPR050481">
    <property type="entry name" value="UDP-glycosyltransf_plant"/>
</dbReference>
<dbReference type="AlphaFoldDB" id="A0A2K3PAM9"/>
<comment type="similarity">
    <text evidence="1 4">Belongs to the UDP-glycosyltransferase family.</text>
</comment>
<reference evidence="6 7" key="1">
    <citation type="journal article" date="2014" name="Am. J. Bot.">
        <title>Genome assembly and annotation for red clover (Trifolium pratense; Fabaceae).</title>
        <authorList>
            <person name="Istvanek J."/>
            <person name="Jaros M."/>
            <person name="Krenek A."/>
            <person name="Repkova J."/>
        </authorList>
    </citation>
    <scope>NUCLEOTIDE SEQUENCE [LARGE SCALE GENOMIC DNA]</scope>
    <source>
        <strain evidence="7">cv. Tatra</strain>
        <tissue evidence="6">Young leaves</tissue>
    </source>
</reference>
<comment type="caution">
    <text evidence="6">The sequence shown here is derived from an EMBL/GenBank/DDBJ whole genome shotgun (WGS) entry which is preliminary data.</text>
</comment>
<dbReference type="FunFam" id="3.40.50.2000:FF:000060">
    <property type="entry name" value="Glycosyltransferase"/>
    <property type="match status" value="1"/>
</dbReference>
<dbReference type="Pfam" id="PF00201">
    <property type="entry name" value="UDPGT"/>
    <property type="match status" value="1"/>
</dbReference>
<dbReference type="PROSITE" id="PS00375">
    <property type="entry name" value="UDPGT"/>
    <property type="match status" value="1"/>
</dbReference>
<evidence type="ECO:0000256" key="5">
    <source>
        <dbReference type="RuleBase" id="RU362057"/>
    </source>
</evidence>
<organism evidence="6 7">
    <name type="scientific">Trifolium pratense</name>
    <name type="common">Red clover</name>
    <dbReference type="NCBI Taxonomy" id="57577"/>
    <lineage>
        <taxon>Eukaryota</taxon>
        <taxon>Viridiplantae</taxon>
        <taxon>Streptophyta</taxon>
        <taxon>Embryophyta</taxon>
        <taxon>Tracheophyta</taxon>
        <taxon>Spermatophyta</taxon>
        <taxon>Magnoliopsida</taxon>
        <taxon>eudicotyledons</taxon>
        <taxon>Gunneridae</taxon>
        <taxon>Pentapetalae</taxon>
        <taxon>rosids</taxon>
        <taxon>fabids</taxon>
        <taxon>Fabales</taxon>
        <taxon>Fabaceae</taxon>
        <taxon>Papilionoideae</taxon>
        <taxon>50 kb inversion clade</taxon>
        <taxon>NPAAA clade</taxon>
        <taxon>Hologalegina</taxon>
        <taxon>IRL clade</taxon>
        <taxon>Trifolieae</taxon>
        <taxon>Trifolium</taxon>
    </lineage>
</organism>
<gene>
    <name evidence="6" type="ORF">L195_g008977</name>
</gene>
<keyword evidence="3 4" id="KW-0808">Transferase</keyword>
<protein>
    <recommendedName>
        <fullName evidence="5">Glycosyltransferase</fullName>
        <ecNumber evidence="5">2.4.1.-</ecNumber>
    </recommendedName>
</protein>
<proteinExistence type="inferred from homology"/>
<name>A0A2K3PAM9_TRIPR</name>
<evidence type="ECO:0000256" key="1">
    <source>
        <dbReference type="ARBA" id="ARBA00009995"/>
    </source>
</evidence>
<dbReference type="EMBL" id="ASHM01005211">
    <property type="protein sequence ID" value="PNY12348.1"/>
    <property type="molecule type" value="Genomic_DNA"/>
</dbReference>
<sequence>MSDESVHVAMFPSAGMGHLTPFLRLATLFLNNNCKLTLIIPFPTVTHAESQLLSHFHSSFPQINLIPFHLPPPPSPPISGDPMFLRVKTLRESTHLLPPLITSLSPPLSIFISDIFLVTPLLSITQKLSIPNYTLFTSSASMFSFVSNFPTLAHSKFDLSDEIHIPGIPFSPLPYSSMPPILFQPTLFRDFIMEDSPNLTKLDGFFLNTFEALESHSLKAFSDGKVVKDMPPLYPVGPFLPLEVEGEASSPPLISWLNDQAIGSVVYVCFGSRTALRRDQMREIGFGLLRSGYNFLWVVKDKIVDKEDEEIGLEEVLGVELVERMKEKGLVVKEWVDQTKILSHKSVGGFVSHCGWNSIMEAALNGVPILGWPQHSDQKINAGLVEFSGWGVWNKSWGWGGECVVKGEEIGDAIKEIMDNELLKVKAMEIKEGARKAISVGGDCEFIMLVLCNPSLLLKKKKFILLEDDEDEEEDHPSSFHRQTFQLSDSNCYGLQSIVLHLAGNLTGEVIAL</sequence>
<dbReference type="Gene3D" id="3.40.50.2000">
    <property type="entry name" value="Glycogen Phosphorylase B"/>
    <property type="match status" value="2"/>
</dbReference>
<dbReference type="ExpressionAtlas" id="A0A2K3PAM9">
    <property type="expression patterns" value="baseline"/>
</dbReference>
<reference evidence="6 7" key="2">
    <citation type="journal article" date="2017" name="Front. Plant Sci.">
        <title>Gene Classification and Mining of Molecular Markers Useful in Red Clover (Trifolium pratense) Breeding.</title>
        <authorList>
            <person name="Istvanek J."/>
            <person name="Dluhosova J."/>
            <person name="Dluhos P."/>
            <person name="Patkova L."/>
            <person name="Nedelnik J."/>
            <person name="Repkova J."/>
        </authorList>
    </citation>
    <scope>NUCLEOTIDE SEQUENCE [LARGE SCALE GENOMIC DNA]</scope>
    <source>
        <strain evidence="7">cv. Tatra</strain>
        <tissue evidence="6">Young leaves</tissue>
    </source>
</reference>
<accession>A0A2K3PAM9</accession>
<dbReference type="EC" id="2.4.1.-" evidence="5"/>
<evidence type="ECO:0000256" key="2">
    <source>
        <dbReference type="ARBA" id="ARBA00022676"/>
    </source>
</evidence>
<dbReference type="PANTHER" id="PTHR48048:SF76">
    <property type="entry name" value="UDP-GLYCOSYLTRANSFERASE 708D1-LIKE"/>
    <property type="match status" value="1"/>
</dbReference>
<keyword evidence="2 4" id="KW-0328">Glycosyltransferase</keyword>
<dbReference type="GO" id="GO:0035251">
    <property type="term" value="F:UDP-glucosyltransferase activity"/>
    <property type="evidence" value="ECO:0007669"/>
    <property type="project" value="InterPro"/>
</dbReference>
<dbReference type="InterPro" id="IPR002213">
    <property type="entry name" value="UDP_glucos_trans"/>
</dbReference>
<dbReference type="InterPro" id="IPR035595">
    <property type="entry name" value="UDP_glycos_trans_CS"/>
</dbReference>
<evidence type="ECO:0000256" key="3">
    <source>
        <dbReference type="ARBA" id="ARBA00022679"/>
    </source>
</evidence>
<evidence type="ECO:0000313" key="7">
    <source>
        <dbReference type="Proteomes" id="UP000236291"/>
    </source>
</evidence>